<keyword evidence="4" id="KW-1133">Transmembrane helix</keyword>
<dbReference type="STRING" id="36842.SAMN02194393_04983"/>
<feature type="transmembrane region" description="Helical" evidence="4">
    <location>
        <begin position="35"/>
        <end position="51"/>
    </location>
</feature>
<evidence type="ECO:0000256" key="4">
    <source>
        <dbReference type="SAM" id="Phobius"/>
    </source>
</evidence>
<dbReference type="Gene3D" id="1.10.287.130">
    <property type="match status" value="1"/>
</dbReference>
<evidence type="ECO:0000256" key="1">
    <source>
        <dbReference type="ARBA" id="ARBA00022553"/>
    </source>
</evidence>
<dbReference type="Pfam" id="PF14689">
    <property type="entry name" value="SPOB_a"/>
    <property type="match status" value="1"/>
</dbReference>
<dbReference type="PANTHER" id="PTHR40448:SF1">
    <property type="entry name" value="TWO-COMPONENT SENSOR HISTIDINE KINASE"/>
    <property type="match status" value="1"/>
</dbReference>
<dbReference type="InterPro" id="IPR039506">
    <property type="entry name" value="SPOB_a"/>
</dbReference>
<dbReference type="PANTHER" id="PTHR40448">
    <property type="entry name" value="TWO-COMPONENT SENSOR HISTIDINE KINASE"/>
    <property type="match status" value="1"/>
</dbReference>
<dbReference type="SUPFAM" id="SSF55874">
    <property type="entry name" value="ATPase domain of HSP90 chaperone/DNA topoisomerase II/histidine kinase"/>
    <property type="match status" value="1"/>
</dbReference>
<dbReference type="Gene3D" id="3.30.565.10">
    <property type="entry name" value="Histidine kinase-like ATPase, C-terminal domain"/>
    <property type="match status" value="1"/>
</dbReference>
<evidence type="ECO:0000256" key="2">
    <source>
        <dbReference type="ARBA" id="ARBA00022679"/>
    </source>
</evidence>
<dbReference type="InterPro" id="IPR036890">
    <property type="entry name" value="HATPase_C_sf"/>
</dbReference>
<keyword evidence="3 6" id="KW-0418">Kinase</keyword>
<feature type="domain" description="Histidine kinase/HSP90-like ATPase" evidence="5">
    <location>
        <begin position="331"/>
        <end position="441"/>
    </location>
</feature>
<feature type="transmembrane region" description="Helical" evidence="4">
    <location>
        <begin position="193"/>
        <end position="213"/>
    </location>
</feature>
<dbReference type="AlphaFoldDB" id="A0A1T5MM05"/>
<accession>A0A1T5MM05</accession>
<protein>
    <submittedName>
        <fullName evidence="6">Sensor_kinase_SpoOB-type, alpha-helical domain</fullName>
    </submittedName>
</protein>
<dbReference type="SMART" id="SM00387">
    <property type="entry name" value="HATPase_c"/>
    <property type="match status" value="1"/>
</dbReference>
<feature type="transmembrane region" description="Helical" evidence="4">
    <location>
        <begin position="85"/>
        <end position="110"/>
    </location>
</feature>
<organism evidence="6 7">
    <name type="scientific">Maledivibacter halophilus</name>
    <dbReference type="NCBI Taxonomy" id="36842"/>
    <lineage>
        <taxon>Bacteria</taxon>
        <taxon>Bacillati</taxon>
        <taxon>Bacillota</taxon>
        <taxon>Clostridia</taxon>
        <taxon>Peptostreptococcales</taxon>
        <taxon>Caminicellaceae</taxon>
        <taxon>Maledivibacter</taxon>
    </lineage>
</organism>
<dbReference type="Proteomes" id="UP000190285">
    <property type="component" value="Unassembled WGS sequence"/>
</dbReference>
<dbReference type="GO" id="GO:0042802">
    <property type="term" value="F:identical protein binding"/>
    <property type="evidence" value="ECO:0007669"/>
    <property type="project" value="TreeGrafter"/>
</dbReference>
<keyword evidence="7" id="KW-1185">Reference proteome</keyword>
<dbReference type="RefSeq" id="WP_079495576.1">
    <property type="nucleotide sequence ID" value="NZ_FUZT01000018.1"/>
</dbReference>
<keyword evidence="1" id="KW-0597">Phosphoprotein</keyword>
<dbReference type="CDD" id="cd16935">
    <property type="entry name" value="HATPase_AgrC-ComD-like"/>
    <property type="match status" value="1"/>
</dbReference>
<keyword evidence="2" id="KW-0808">Transferase</keyword>
<feature type="transmembrane region" description="Helical" evidence="4">
    <location>
        <begin position="57"/>
        <end position="78"/>
    </location>
</feature>
<proteinExistence type="predicted"/>
<name>A0A1T5MM05_9FIRM</name>
<feature type="transmembrane region" description="Helical" evidence="4">
    <location>
        <begin position="6"/>
        <end position="23"/>
    </location>
</feature>
<feature type="transmembrane region" description="Helical" evidence="4">
    <location>
        <begin position="160"/>
        <end position="181"/>
    </location>
</feature>
<evidence type="ECO:0000259" key="5">
    <source>
        <dbReference type="SMART" id="SM00387"/>
    </source>
</evidence>
<dbReference type="InterPro" id="IPR032834">
    <property type="entry name" value="NatK-like_C"/>
</dbReference>
<feature type="transmembrane region" description="Helical" evidence="4">
    <location>
        <begin position="122"/>
        <end position="140"/>
    </location>
</feature>
<evidence type="ECO:0000313" key="6">
    <source>
        <dbReference type="EMBL" id="SKC89083.1"/>
    </source>
</evidence>
<sequence length="443" mass="51734">MDIWLIEDYVFAVLDVSLILYFTDKFLTRKREKNKLILLMIILQAGINYHINQELGFASLQGLLIMIATTSMIFKGIFKQNFVYVFFFVILGIVLISLVEIIITILIIFITNKNYEIFFNKSMYRIIGGITSKTALYLIIKELALKIKYKIGKYFKKTQIYQLLFVLFLNIIMIFSAIYFYKNSDLIKVSEKRYIVILSMLIIIFTILILKIIKSIMEYAVKEVQWSIKEKEYKRQEFYMKNMDDMLKNLRAQRHDFNNHIECIYGLISIKKFEKAKEYIEKLTNETNEHNQIINAGNPILASLLNVKITKARKNNIEVDTKIDINTNISIEYIDISIIIGNLLDNAIEACEKIEEDNRLIEVDIYTKMNNLIIKVANSKPSQKSLEEKINNKGFTTKTDTENHGFGLTNIKQTVEKYRGIIKIEDKSDIFKVNIAIPIENDS</sequence>
<keyword evidence="4" id="KW-0812">Transmembrane</keyword>
<dbReference type="EMBL" id="FUZT01000018">
    <property type="protein sequence ID" value="SKC89083.1"/>
    <property type="molecule type" value="Genomic_DNA"/>
</dbReference>
<dbReference type="Pfam" id="PF14501">
    <property type="entry name" value="HATPase_c_5"/>
    <property type="match status" value="1"/>
</dbReference>
<dbReference type="OrthoDB" id="1634477at2"/>
<reference evidence="6 7" key="1">
    <citation type="submission" date="2017-02" db="EMBL/GenBank/DDBJ databases">
        <authorList>
            <person name="Peterson S.W."/>
        </authorList>
    </citation>
    <scope>NUCLEOTIDE SEQUENCE [LARGE SCALE GENOMIC DNA]</scope>
    <source>
        <strain evidence="6 7">M1</strain>
    </source>
</reference>
<evidence type="ECO:0000313" key="7">
    <source>
        <dbReference type="Proteomes" id="UP000190285"/>
    </source>
</evidence>
<gene>
    <name evidence="6" type="ORF">SAMN02194393_04983</name>
</gene>
<dbReference type="SUPFAM" id="SSF55890">
    <property type="entry name" value="Sporulation response regulatory protein Spo0B"/>
    <property type="match status" value="1"/>
</dbReference>
<evidence type="ECO:0000256" key="3">
    <source>
        <dbReference type="ARBA" id="ARBA00022777"/>
    </source>
</evidence>
<dbReference type="InterPro" id="IPR003594">
    <property type="entry name" value="HATPase_dom"/>
</dbReference>
<dbReference type="InterPro" id="IPR016120">
    <property type="entry name" value="Sig_transdc_His_kin_SpoOB"/>
</dbReference>
<dbReference type="GO" id="GO:0000155">
    <property type="term" value="F:phosphorelay sensor kinase activity"/>
    <property type="evidence" value="ECO:0007669"/>
    <property type="project" value="InterPro"/>
</dbReference>
<keyword evidence="4" id="KW-0472">Membrane</keyword>